<reference evidence="1 2" key="2">
    <citation type="journal article" date="2011" name="J. Bacteriol.">
        <title>Complete Genome Sequence of the Haloalkaliphilic, Hydrogen Producing Halanaerobium hydrogenoformans.</title>
        <authorList>
            <person name="Brown S.D."/>
            <person name="Begemann M.B."/>
            <person name="Mormile M.R."/>
            <person name="Wall J.D."/>
            <person name="Han C.S."/>
            <person name="Goodwin L.A."/>
            <person name="Pitluck S."/>
            <person name="Land M.L."/>
            <person name="Hauser L.J."/>
            <person name="Elias D.A."/>
        </authorList>
    </citation>
    <scope>NUCLEOTIDE SEQUENCE [LARGE SCALE GENOMIC DNA]</scope>
    <source>
        <strain evidence="2">sapolanicus</strain>
    </source>
</reference>
<dbReference type="HOGENOM" id="CLU_3382169_0_0_9"/>
<protein>
    <submittedName>
        <fullName evidence="1">Uncharacterized protein</fullName>
    </submittedName>
</protein>
<keyword evidence="2" id="KW-1185">Reference proteome</keyword>
<dbReference type="STRING" id="656519.Halsa_0962"/>
<dbReference type="Proteomes" id="UP000007434">
    <property type="component" value="Chromosome"/>
</dbReference>
<accession>E4RM77</accession>
<proteinExistence type="predicted"/>
<gene>
    <name evidence="1" type="ordered locus">Halsa_0962</name>
</gene>
<name>E4RM77_HALHG</name>
<evidence type="ECO:0000313" key="1">
    <source>
        <dbReference type="EMBL" id="ADQ14408.1"/>
    </source>
</evidence>
<dbReference type="KEGG" id="has:Halsa_0962"/>
<dbReference type="AlphaFoldDB" id="E4RM77"/>
<evidence type="ECO:0000313" key="2">
    <source>
        <dbReference type="Proteomes" id="UP000007434"/>
    </source>
</evidence>
<dbReference type="EMBL" id="CP002304">
    <property type="protein sequence ID" value="ADQ14408.1"/>
    <property type="molecule type" value="Genomic_DNA"/>
</dbReference>
<reference evidence="1 2" key="1">
    <citation type="submission" date="2010-11" db="EMBL/GenBank/DDBJ databases">
        <title>Complete sequence of Halanaerobium sp. sapolanicus.</title>
        <authorList>
            <consortium name="US DOE Joint Genome Institute"/>
            <person name="Lucas S."/>
            <person name="Copeland A."/>
            <person name="Lapidus A."/>
            <person name="Cheng J.-F."/>
            <person name="Bruce D."/>
            <person name="Goodwin L."/>
            <person name="Pitluck S."/>
            <person name="Davenport K."/>
            <person name="Detter J.C."/>
            <person name="Han C."/>
            <person name="Tapia R."/>
            <person name="Land M."/>
            <person name="Hauser L."/>
            <person name="Jeffries C."/>
            <person name="Kyrpides N."/>
            <person name="Ivanova N."/>
            <person name="Mikhailova N."/>
            <person name="Begemann M.B."/>
            <person name="Mormile M.R."/>
            <person name="Wall J.D."/>
            <person name="Elias D.A."/>
            <person name="Woyke T."/>
        </authorList>
    </citation>
    <scope>NUCLEOTIDE SEQUENCE [LARGE SCALE GENOMIC DNA]</scope>
    <source>
        <strain evidence="2">sapolanicus</strain>
    </source>
</reference>
<sequence>MFNSMYSFIREAKLEKLHKKSVELDAFKNLGNY</sequence>
<organism evidence="1 2">
    <name type="scientific">Halanaerobium hydrogeniformans</name>
    <name type="common">Halanaerobium sp. (strain sapolanicus)</name>
    <dbReference type="NCBI Taxonomy" id="656519"/>
    <lineage>
        <taxon>Bacteria</taxon>
        <taxon>Bacillati</taxon>
        <taxon>Bacillota</taxon>
        <taxon>Clostridia</taxon>
        <taxon>Halanaerobiales</taxon>
        <taxon>Halanaerobiaceae</taxon>
        <taxon>Halanaerobium</taxon>
    </lineage>
</organism>